<comment type="caution">
    <text evidence="2">The sequence shown here is derived from an EMBL/GenBank/DDBJ whole genome shotgun (WGS) entry which is preliminary data.</text>
</comment>
<proteinExistence type="predicted"/>
<gene>
    <name evidence="2" type="ORF">C1645_814139</name>
</gene>
<dbReference type="STRING" id="658196.A0A397TJ72"/>
<name>A0A397TJ72_9GLOM</name>
<evidence type="ECO:0000313" key="2">
    <source>
        <dbReference type="EMBL" id="RIA97419.1"/>
    </source>
</evidence>
<evidence type="ECO:0000256" key="1">
    <source>
        <dbReference type="SAM" id="MobiDB-lite"/>
    </source>
</evidence>
<keyword evidence="3" id="KW-1185">Reference proteome</keyword>
<organism evidence="2 3">
    <name type="scientific">Glomus cerebriforme</name>
    <dbReference type="NCBI Taxonomy" id="658196"/>
    <lineage>
        <taxon>Eukaryota</taxon>
        <taxon>Fungi</taxon>
        <taxon>Fungi incertae sedis</taxon>
        <taxon>Mucoromycota</taxon>
        <taxon>Glomeromycotina</taxon>
        <taxon>Glomeromycetes</taxon>
        <taxon>Glomerales</taxon>
        <taxon>Glomeraceae</taxon>
        <taxon>Glomus</taxon>
    </lineage>
</organism>
<protein>
    <submittedName>
        <fullName evidence="2">Uncharacterized protein</fullName>
    </submittedName>
</protein>
<dbReference type="AlphaFoldDB" id="A0A397TJ72"/>
<evidence type="ECO:0000313" key="3">
    <source>
        <dbReference type="Proteomes" id="UP000265703"/>
    </source>
</evidence>
<dbReference type="Proteomes" id="UP000265703">
    <property type="component" value="Unassembled WGS sequence"/>
</dbReference>
<feature type="compositionally biased region" description="Low complexity" evidence="1">
    <location>
        <begin position="152"/>
        <end position="168"/>
    </location>
</feature>
<feature type="region of interest" description="Disordered" evidence="1">
    <location>
        <begin position="152"/>
        <end position="191"/>
    </location>
</feature>
<accession>A0A397TJ72</accession>
<dbReference type="InterPro" id="IPR012337">
    <property type="entry name" value="RNaseH-like_sf"/>
</dbReference>
<reference evidence="2 3" key="1">
    <citation type="submission" date="2018-06" db="EMBL/GenBank/DDBJ databases">
        <title>Comparative genomics reveals the genomic features of Rhizophagus irregularis, R. cerebriforme, R. diaphanum and Gigaspora rosea, and their symbiotic lifestyle signature.</title>
        <authorList>
            <person name="Morin E."/>
            <person name="San Clemente H."/>
            <person name="Chen E.C.H."/>
            <person name="De La Providencia I."/>
            <person name="Hainaut M."/>
            <person name="Kuo A."/>
            <person name="Kohler A."/>
            <person name="Murat C."/>
            <person name="Tang N."/>
            <person name="Roy S."/>
            <person name="Loubradou J."/>
            <person name="Henrissat B."/>
            <person name="Grigoriev I.V."/>
            <person name="Corradi N."/>
            <person name="Roux C."/>
            <person name="Martin F.M."/>
        </authorList>
    </citation>
    <scope>NUCLEOTIDE SEQUENCE [LARGE SCALE GENOMIC DNA]</scope>
    <source>
        <strain evidence="2 3">DAOM 227022</strain>
    </source>
</reference>
<sequence>MKSYIICLQKFMKVKKTLPEEDKTSYETNIGNINVKSLDNIIEGSDNSIEENYVKIQNVDKPENKNLGKFRTLNNLKLRVSEVTEVWASFGGNLINYWDSTADIGSELAKVAMHIHNICVNLALVERFWSSMGFLYTNQQNKLKSKKMLAMNDNLNNPESSNLSENDLQVNDDNDSDIENKNQDNNRNSFK</sequence>
<dbReference type="EMBL" id="QKYT01000030">
    <property type="protein sequence ID" value="RIA97419.1"/>
    <property type="molecule type" value="Genomic_DNA"/>
</dbReference>
<dbReference type="SUPFAM" id="SSF53098">
    <property type="entry name" value="Ribonuclease H-like"/>
    <property type="match status" value="1"/>
</dbReference>
<dbReference type="OrthoDB" id="2436883at2759"/>